<dbReference type="PRINTS" id="PR00111">
    <property type="entry name" value="ABHYDROLASE"/>
</dbReference>
<dbReference type="Proteomes" id="UP001500831">
    <property type="component" value="Unassembled WGS sequence"/>
</dbReference>
<dbReference type="PANTHER" id="PTHR43798">
    <property type="entry name" value="MONOACYLGLYCEROL LIPASE"/>
    <property type="match status" value="1"/>
</dbReference>
<dbReference type="SUPFAM" id="SSF53474">
    <property type="entry name" value="alpha/beta-Hydrolases"/>
    <property type="match status" value="1"/>
</dbReference>
<comment type="caution">
    <text evidence="2">The sequence shown here is derived from an EMBL/GenBank/DDBJ whole genome shotgun (WGS) entry which is preliminary data.</text>
</comment>
<dbReference type="InterPro" id="IPR050266">
    <property type="entry name" value="AB_hydrolase_sf"/>
</dbReference>
<protein>
    <recommendedName>
        <fullName evidence="1">AB hydrolase-1 domain-containing protein</fullName>
    </recommendedName>
</protein>
<evidence type="ECO:0000313" key="3">
    <source>
        <dbReference type="Proteomes" id="UP001500831"/>
    </source>
</evidence>
<evidence type="ECO:0000313" key="2">
    <source>
        <dbReference type="EMBL" id="GAA2899663.1"/>
    </source>
</evidence>
<dbReference type="RefSeq" id="WP_344979569.1">
    <property type="nucleotide sequence ID" value="NZ_BAAAVI010000066.1"/>
</dbReference>
<keyword evidence="3" id="KW-1185">Reference proteome</keyword>
<proteinExistence type="predicted"/>
<dbReference type="InterPro" id="IPR000073">
    <property type="entry name" value="AB_hydrolase_1"/>
</dbReference>
<sequence>MAVTELGDVTLYYTDENQDGHDRPVLLLVHGWGGDSRAWEPVTAALPPRFRVVSVDLRGHGRSSAPPHGYRPADMAGDLVALMDRLGVEAAVPVGHSMGAQVATALAVEHPARVPALVVVDPAYGADAREELLFAGRLAALRADGAAAAVRQLGTLPGPVRDRMLATPGHVLTRCYEGMYLVPGAFGTRPAAEEYLAGRACPVLCLRSRPEPAAWESAVPAPSGSRVVTWPGTGHFLHLERPHAFAALLSDWLDEPAVAGTGRNTGR</sequence>
<name>A0ABN3W6R7_9ACTN</name>
<reference evidence="2 3" key="1">
    <citation type="journal article" date="2019" name="Int. J. Syst. Evol. Microbiol.">
        <title>The Global Catalogue of Microorganisms (GCM) 10K type strain sequencing project: providing services to taxonomists for standard genome sequencing and annotation.</title>
        <authorList>
            <consortium name="The Broad Institute Genomics Platform"/>
            <consortium name="The Broad Institute Genome Sequencing Center for Infectious Disease"/>
            <person name="Wu L."/>
            <person name="Ma J."/>
        </authorList>
    </citation>
    <scope>NUCLEOTIDE SEQUENCE [LARGE SCALE GENOMIC DNA]</scope>
    <source>
        <strain evidence="2 3">JCM 6242</strain>
    </source>
</reference>
<accession>A0ABN3W6R7</accession>
<dbReference type="EMBL" id="BAAAVI010000066">
    <property type="protein sequence ID" value="GAA2899663.1"/>
    <property type="molecule type" value="Genomic_DNA"/>
</dbReference>
<evidence type="ECO:0000259" key="1">
    <source>
        <dbReference type="Pfam" id="PF00561"/>
    </source>
</evidence>
<gene>
    <name evidence="2" type="ORF">GCM10010517_65200</name>
</gene>
<feature type="domain" description="AB hydrolase-1" evidence="1">
    <location>
        <begin position="24"/>
        <end position="152"/>
    </location>
</feature>
<dbReference type="InterPro" id="IPR029058">
    <property type="entry name" value="AB_hydrolase_fold"/>
</dbReference>
<dbReference type="Pfam" id="PF00561">
    <property type="entry name" value="Abhydrolase_1"/>
    <property type="match status" value="1"/>
</dbReference>
<dbReference type="Gene3D" id="3.40.50.1820">
    <property type="entry name" value="alpha/beta hydrolase"/>
    <property type="match status" value="1"/>
</dbReference>
<organism evidence="2 3">
    <name type="scientific">Streptosporangium fragile</name>
    <dbReference type="NCBI Taxonomy" id="46186"/>
    <lineage>
        <taxon>Bacteria</taxon>
        <taxon>Bacillati</taxon>
        <taxon>Actinomycetota</taxon>
        <taxon>Actinomycetes</taxon>
        <taxon>Streptosporangiales</taxon>
        <taxon>Streptosporangiaceae</taxon>
        <taxon>Streptosporangium</taxon>
    </lineage>
</organism>